<feature type="transmembrane region" description="Helical" evidence="8">
    <location>
        <begin position="184"/>
        <end position="202"/>
    </location>
</feature>
<dbReference type="Proteomes" id="UP000198921">
    <property type="component" value="Unassembled WGS sequence"/>
</dbReference>
<protein>
    <recommendedName>
        <fullName evidence="11">Binding-protein-dependent transport system inner membrane component</fullName>
    </recommendedName>
</protein>
<feature type="region of interest" description="Disordered" evidence="7">
    <location>
        <begin position="403"/>
        <end position="423"/>
    </location>
</feature>
<evidence type="ECO:0000256" key="6">
    <source>
        <dbReference type="ARBA" id="ARBA00023136"/>
    </source>
</evidence>
<gene>
    <name evidence="9" type="ORF">SAMN05660209_00083</name>
</gene>
<keyword evidence="6 8" id="KW-0472">Membrane</keyword>
<dbReference type="InterPro" id="IPR035906">
    <property type="entry name" value="MetI-like_sf"/>
</dbReference>
<evidence type="ECO:0000256" key="8">
    <source>
        <dbReference type="SAM" id="Phobius"/>
    </source>
</evidence>
<feature type="transmembrane region" description="Helical" evidence="8">
    <location>
        <begin position="214"/>
        <end position="234"/>
    </location>
</feature>
<dbReference type="GO" id="GO:0005886">
    <property type="term" value="C:plasma membrane"/>
    <property type="evidence" value="ECO:0007669"/>
    <property type="project" value="UniProtKB-SubCell"/>
</dbReference>
<dbReference type="PANTHER" id="PTHR43163">
    <property type="entry name" value="DIPEPTIDE TRANSPORT SYSTEM PERMEASE PROTEIN DPPB-RELATED"/>
    <property type="match status" value="1"/>
</dbReference>
<accession>A0A1H3AK35</accession>
<dbReference type="Gene3D" id="1.10.3720.10">
    <property type="entry name" value="MetI-like"/>
    <property type="match status" value="1"/>
</dbReference>
<dbReference type="STRING" id="1137993.SAMN05660209_00083"/>
<evidence type="ECO:0000256" key="7">
    <source>
        <dbReference type="SAM" id="MobiDB-lite"/>
    </source>
</evidence>
<feature type="region of interest" description="Disordered" evidence="7">
    <location>
        <begin position="242"/>
        <end position="264"/>
    </location>
</feature>
<evidence type="ECO:0000256" key="2">
    <source>
        <dbReference type="ARBA" id="ARBA00022448"/>
    </source>
</evidence>
<keyword evidence="4 8" id="KW-0812">Transmembrane</keyword>
<evidence type="ECO:0000256" key="5">
    <source>
        <dbReference type="ARBA" id="ARBA00022989"/>
    </source>
</evidence>
<name>A0A1H3AK35_9ACTN</name>
<evidence type="ECO:0000256" key="3">
    <source>
        <dbReference type="ARBA" id="ARBA00022475"/>
    </source>
</evidence>
<feature type="compositionally biased region" description="Low complexity" evidence="7">
    <location>
        <begin position="311"/>
        <end position="323"/>
    </location>
</feature>
<feature type="region of interest" description="Disordered" evidence="7">
    <location>
        <begin position="293"/>
        <end position="326"/>
    </location>
</feature>
<evidence type="ECO:0008006" key="11">
    <source>
        <dbReference type="Google" id="ProtNLM"/>
    </source>
</evidence>
<evidence type="ECO:0000256" key="1">
    <source>
        <dbReference type="ARBA" id="ARBA00004651"/>
    </source>
</evidence>
<dbReference type="EMBL" id="FNOT01000001">
    <property type="protein sequence ID" value="SDX30070.1"/>
    <property type="molecule type" value="Genomic_DNA"/>
</dbReference>
<keyword evidence="10" id="KW-1185">Reference proteome</keyword>
<sequence>MNTYDPADWILYVHPAPFSSPETGETCHRLPVGYANGSPGTRLGHRGGRLQRSLLLVQSRLDEETSELPGLGPGSGPWRDPMGRFLLMRLVHHLALVFASTTLAYVVASLALDPRSRYEGRNPPPPPAVVDAQLSEYGVNDKDPLLERYARWMSGVLRGDFGRTVTGGSINDELWSRALISLRLLVIGWFIGAVIGVLVGVVSAVKQHSLTDRFFTAVSFFFIATPVFFTAVLLKSGALQVNEGRSRSPSPGSDPRPARPPLAASCRRGSSAVVHDLVRDIAQQVVEVMATGRGDGHGRSAAVRSSRDSSRAQVSSGPRGGSSARRRDRFRCQLLVRARVGRSAHAPRLEEQVEDDVDPCVALGDSGAVRIVVLLLPAEAGPGELGAGLGEVDTDLVDEVVLDDGHGSSCPSDGGASADRSPY</sequence>
<dbReference type="PANTHER" id="PTHR43163:SF6">
    <property type="entry name" value="DIPEPTIDE TRANSPORT SYSTEM PERMEASE PROTEIN DPPB-RELATED"/>
    <property type="match status" value="1"/>
</dbReference>
<proteinExistence type="predicted"/>
<dbReference type="SUPFAM" id="SSF161098">
    <property type="entry name" value="MetI-like"/>
    <property type="match status" value="1"/>
</dbReference>
<evidence type="ECO:0000313" key="10">
    <source>
        <dbReference type="Proteomes" id="UP000198921"/>
    </source>
</evidence>
<keyword evidence="2" id="KW-0813">Transport</keyword>
<evidence type="ECO:0000256" key="4">
    <source>
        <dbReference type="ARBA" id="ARBA00022692"/>
    </source>
</evidence>
<dbReference type="AlphaFoldDB" id="A0A1H3AK35"/>
<feature type="transmembrane region" description="Helical" evidence="8">
    <location>
        <begin position="90"/>
        <end position="112"/>
    </location>
</feature>
<reference evidence="10" key="1">
    <citation type="submission" date="2016-10" db="EMBL/GenBank/DDBJ databases">
        <authorList>
            <person name="Varghese N."/>
            <person name="Submissions S."/>
        </authorList>
    </citation>
    <scope>NUCLEOTIDE SEQUENCE [LARGE SCALE GENOMIC DNA]</scope>
    <source>
        <strain evidence="10">DSM 45422</strain>
    </source>
</reference>
<evidence type="ECO:0000313" key="9">
    <source>
        <dbReference type="EMBL" id="SDX30070.1"/>
    </source>
</evidence>
<organism evidence="9 10">
    <name type="scientific">Geodermatophilus africanus</name>
    <dbReference type="NCBI Taxonomy" id="1137993"/>
    <lineage>
        <taxon>Bacteria</taxon>
        <taxon>Bacillati</taxon>
        <taxon>Actinomycetota</taxon>
        <taxon>Actinomycetes</taxon>
        <taxon>Geodermatophilales</taxon>
        <taxon>Geodermatophilaceae</taxon>
        <taxon>Geodermatophilus</taxon>
    </lineage>
</organism>
<comment type="subcellular location">
    <subcellularLocation>
        <location evidence="1">Cell membrane</location>
        <topology evidence="1">Multi-pass membrane protein</topology>
    </subcellularLocation>
</comment>
<keyword evidence="3" id="KW-1003">Cell membrane</keyword>
<keyword evidence="5 8" id="KW-1133">Transmembrane helix</keyword>